<accession>A0A167EY65</accession>
<evidence type="ECO:0000256" key="2">
    <source>
        <dbReference type="ARBA" id="ARBA00012438"/>
    </source>
</evidence>
<dbReference type="AlphaFoldDB" id="A0A167EY65"/>
<dbReference type="OrthoDB" id="5522855at2"/>
<evidence type="ECO:0000259" key="7">
    <source>
        <dbReference type="PROSITE" id="PS50112"/>
    </source>
</evidence>
<proteinExistence type="predicted"/>
<evidence type="ECO:0000313" key="10">
    <source>
        <dbReference type="Proteomes" id="UP000077013"/>
    </source>
</evidence>
<dbReference type="PROSITE" id="PS50109">
    <property type="entry name" value="HIS_KIN"/>
    <property type="match status" value="1"/>
</dbReference>
<name>A0A167EY65_9FLAO</name>
<dbReference type="InterPro" id="IPR036890">
    <property type="entry name" value="HATPase_C_sf"/>
</dbReference>
<feature type="domain" description="Histidine kinase" evidence="6">
    <location>
        <begin position="418"/>
        <end position="630"/>
    </location>
</feature>
<dbReference type="SMART" id="SM00086">
    <property type="entry name" value="PAC"/>
    <property type="match status" value="2"/>
</dbReference>
<dbReference type="InterPro" id="IPR003594">
    <property type="entry name" value="HATPase_dom"/>
</dbReference>
<dbReference type="InterPro" id="IPR035965">
    <property type="entry name" value="PAS-like_dom_sf"/>
</dbReference>
<evidence type="ECO:0000256" key="5">
    <source>
        <dbReference type="ARBA" id="ARBA00022777"/>
    </source>
</evidence>
<dbReference type="Proteomes" id="UP000077013">
    <property type="component" value="Unassembled WGS sequence"/>
</dbReference>
<dbReference type="InterPro" id="IPR000014">
    <property type="entry name" value="PAS"/>
</dbReference>
<dbReference type="InterPro" id="IPR001610">
    <property type="entry name" value="PAC"/>
</dbReference>
<dbReference type="InterPro" id="IPR004358">
    <property type="entry name" value="Sig_transdc_His_kin-like_C"/>
</dbReference>
<keyword evidence="5" id="KW-0418">Kinase</keyword>
<feature type="domain" description="PAC" evidence="8">
    <location>
        <begin position="346"/>
        <end position="398"/>
    </location>
</feature>
<dbReference type="NCBIfam" id="TIGR00229">
    <property type="entry name" value="sensory_box"/>
    <property type="match status" value="2"/>
</dbReference>
<dbReference type="PANTHER" id="PTHR43304:SF1">
    <property type="entry name" value="PAC DOMAIN-CONTAINING PROTEIN"/>
    <property type="match status" value="1"/>
</dbReference>
<evidence type="ECO:0000256" key="1">
    <source>
        <dbReference type="ARBA" id="ARBA00000085"/>
    </source>
</evidence>
<organism evidence="9 10">
    <name type="scientific">Cochleicola gelatinilyticus</name>
    <dbReference type="NCBI Taxonomy" id="1763537"/>
    <lineage>
        <taxon>Bacteria</taxon>
        <taxon>Pseudomonadati</taxon>
        <taxon>Bacteroidota</taxon>
        <taxon>Flavobacteriia</taxon>
        <taxon>Flavobacteriales</taxon>
        <taxon>Flavobacteriaceae</taxon>
        <taxon>Cochleicola</taxon>
    </lineage>
</organism>
<dbReference type="PROSITE" id="PS50113">
    <property type="entry name" value="PAC"/>
    <property type="match status" value="1"/>
</dbReference>
<dbReference type="InterPro" id="IPR000700">
    <property type="entry name" value="PAS-assoc_C"/>
</dbReference>
<dbReference type="SUPFAM" id="SSF55874">
    <property type="entry name" value="ATPase domain of HSP90 chaperone/DNA topoisomerase II/histidine kinase"/>
    <property type="match status" value="1"/>
</dbReference>
<dbReference type="CDD" id="cd00130">
    <property type="entry name" value="PAS"/>
    <property type="match status" value="2"/>
</dbReference>
<keyword evidence="10" id="KW-1185">Reference proteome</keyword>
<dbReference type="Pfam" id="PF02518">
    <property type="entry name" value="HATPase_c"/>
    <property type="match status" value="1"/>
</dbReference>
<keyword evidence="4" id="KW-0808">Transferase</keyword>
<dbReference type="EMBL" id="LRXL01000052">
    <property type="protein sequence ID" value="OAB75998.1"/>
    <property type="molecule type" value="Genomic_DNA"/>
</dbReference>
<comment type="catalytic activity">
    <reaction evidence="1">
        <text>ATP + protein L-histidine = ADP + protein N-phospho-L-histidine.</text>
        <dbReference type="EC" id="2.7.13.3"/>
    </reaction>
</comment>
<feature type="domain" description="PAS" evidence="7">
    <location>
        <begin position="150"/>
        <end position="223"/>
    </location>
</feature>
<reference evidence="9 10" key="1">
    <citation type="submission" date="2016-02" db="EMBL/GenBank/DDBJ databases">
        <title>Ulvibacter sp. LPB0005, isolated from Thais luteostoma.</title>
        <authorList>
            <person name="Shin S.-K."/>
            <person name="Yi H."/>
        </authorList>
    </citation>
    <scope>NUCLEOTIDE SEQUENCE [LARGE SCALE GENOMIC DNA]</scope>
    <source>
        <strain evidence="9 10">LPB0005</strain>
    </source>
</reference>
<dbReference type="SMART" id="SM00387">
    <property type="entry name" value="HATPase_c"/>
    <property type="match status" value="1"/>
</dbReference>
<evidence type="ECO:0000256" key="4">
    <source>
        <dbReference type="ARBA" id="ARBA00022679"/>
    </source>
</evidence>
<dbReference type="InterPro" id="IPR013655">
    <property type="entry name" value="PAS_fold_3"/>
</dbReference>
<evidence type="ECO:0000259" key="8">
    <source>
        <dbReference type="PROSITE" id="PS50113"/>
    </source>
</evidence>
<gene>
    <name evidence="9" type="ORF">ULVI_13110</name>
</gene>
<dbReference type="InterPro" id="IPR013656">
    <property type="entry name" value="PAS_4"/>
</dbReference>
<dbReference type="InterPro" id="IPR005467">
    <property type="entry name" value="His_kinase_dom"/>
</dbReference>
<dbReference type="Gene3D" id="3.30.450.20">
    <property type="entry name" value="PAS domain"/>
    <property type="match status" value="2"/>
</dbReference>
<dbReference type="Gene3D" id="1.10.287.130">
    <property type="match status" value="1"/>
</dbReference>
<dbReference type="EC" id="2.7.13.3" evidence="2"/>
<comment type="caution">
    <text evidence="9">The sequence shown here is derived from an EMBL/GenBank/DDBJ whole genome shotgun (WGS) entry which is preliminary data.</text>
</comment>
<evidence type="ECO:0000313" key="9">
    <source>
        <dbReference type="EMBL" id="OAB75998.1"/>
    </source>
</evidence>
<keyword evidence="3" id="KW-0597">Phosphoprotein</keyword>
<evidence type="ECO:0000256" key="3">
    <source>
        <dbReference type="ARBA" id="ARBA00022553"/>
    </source>
</evidence>
<dbReference type="GO" id="GO:0004673">
    <property type="term" value="F:protein histidine kinase activity"/>
    <property type="evidence" value="ECO:0007669"/>
    <property type="project" value="UniProtKB-EC"/>
</dbReference>
<sequence length="630" mass="73230">MGSPFTKANNMSISEDLTERLHSLVKKNTSVFEFLYNSDSDGYCFFNIQNSSNKFINTALSNTLGYTDTTRDHQAFNVFTEKDDQRMISSALEKKCSDSSNFKGDVTLKNFEKIKIPFTYLGVKLKTNEHTYLLCCFKKQSYQQVKRDTKLAIYQKLFENTNLAAWRCDNTTRKFEYNETWVKLLGYSLDEFNPTSIEEIRTVLHPDELTRARENFVTYLEGKSPFYETEIRMKHKNGHWIWMRSKAVIVSYTEDGEPEWIYGYREDIDKEKKEVEIKKSFIAEIPSATAMLDRNLNYLAASKKWLTNYNIDSKNFIGKSHLDFFPNLQQRWKDIYALCLQGETKRSGEELFVDKNGKEIWLIWEIKPWYNSENKIGGILIYSLDITEDKTKAKEKEINALLRVTKEQNQRLKNFAQIVSHNLRSHYGNSEMLLEMLEEENPSLRNTTTFDYIRKTTERLNSAIYHLNDVILINSTPSCDFIKVDLNEVLKTALINAEMNAAKHKVSITNSINETTHILGIKTYLESIIHNLVDNAIKFSSPERTSFLKITYTKEDLFGILTFEDNGLGIDLEKNKNKLFGMYKTFHKHIEARGVGLFICKHQAEAMGGHIEIESTVNVGTIFKVFLQHE</sequence>
<evidence type="ECO:0000259" key="6">
    <source>
        <dbReference type="PROSITE" id="PS50109"/>
    </source>
</evidence>
<dbReference type="Pfam" id="PF08448">
    <property type="entry name" value="PAS_4"/>
    <property type="match status" value="1"/>
</dbReference>
<dbReference type="Gene3D" id="3.30.565.10">
    <property type="entry name" value="Histidine kinase-like ATPase, C-terminal domain"/>
    <property type="match status" value="1"/>
</dbReference>
<dbReference type="PROSITE" id="PS50112">
    <property type="entry name" value="PAS"/>
    <property type="match status" value="1"/>
</dbReference>
<dbReference type="SUPFAM" id="SSF55785">
    <property type="entry name" value="PYP-like sensor domain (PAS domain)"/>
    <property type="match status" value="2"/>
</dbReference>
<dbReference type="PRINTS" id="PR00344">
    <property type="entry name" value="BCTRLSENSOR"/>
</dbReference>
<protein>
    <recommendedName>
        <fullName evidence="2">histidine kinase</fullName>
        <ecNumber evidence="2">2.7.13.3</ecNumber>
    </recommendedName>
</protein>
<dbReference type="STRING" id="1763537.ULVI_13110"/>
<dbReference type="Pfam" id="PF08447">
    <property type="entry name" value="PAS_3"/>
    <property type="match status" value="1"/>
</dbReference>
<dbReference type="SMART" id="SM00091">
    <property type="entry name" value="PAS"/>
    <property type="match status" value="2"/>
</dbReference>
<dbReference type="InterPro" id="IPR052162">
    <property type="entry name" value="Sensor_kinase/Photoreceptor"/>
</dbReference>
<dbReference type="PANTHER" id="PTHR43304">
    <property type="entry name" value="PHYTOCHROME-LIKE PROTEIN CPH1"/>
    <property type="match status" value="1"/>
</dbReference>